<dbReference type="SUPFAM" id="SSF53613">
    <property type="entry name" value="Ribokinase-like"/>
    <property type="match status" value="1"/>
</dbReference>
<sequence length="298" mass="32704">MEEKQILCVGLVVLDIINVVDKYPEEDSDSRCLTQRWQRGGNASNSCTILSLLGAPCAFMGSLAPGHVADFVLDDLRRYSVDLRYTVPQRVGSIPISTVITSAATGSRTILHANRNLPDVSAKDFEKVDLNRFKWIHFEGRNASEQVKMLQRIEQHNKKLPKEQQITISVEVEKPREELYQLFAYGDVVFVSKDVARHMGFRSAAETLKGLYNRVGKGAVLVCAWAEEGADALGPDGQLLHSDAFPPPQLVDTLGAGDTFNASVIFSLSQGKSMQEALTFGCQIAGKKCGIQGYDGIV</sequence>
<keyword evidence="4" id="KW-0547">Nucleotide-binding</keyword>
<dbReference type="GeneID" id="110206493"/>
<comment type="function">
    <text evidence="9">Catalyzes the phosphorylation of the ketose sugar fructose to fructose-1-phosphate.</text>
</comment>
<keyword evidence="5" id="KW-0418">Kinase</keyword>
<dbReference type="GO" id="GO:0005524">
    <property type="term" value="F:ATP binding"/>
    <property type="evidence" value="ECO:0007669"/>
    <property type="project" value="UniProtKB-KW"/>
</dbReference>
<reference evidence="15" key="1">
    <citation type="submission" date="2025-08" db="UniProtKB">
        <authorList>
            <consortium name="RefSeq"/>
        </authorList>
    </citation>
    <scope>IDENTIFICATION</scope>
    <source>
        <tissue evidence="15">Spleen</tissue>
    </source>
</reference>
<feature type="domain" description="Carbohydrate kinase PfkB" evidence="13">
    <location>
        <begin position="4"/>
        <end position="288"/>
    </location>
</feature>
<dbReference type="RefSeq" id="XP_020839540.1">
    <property type="nucleotide sequence ID" value="XM_020983881.1"/>
</dbReference>
<protein>
    <recommendedName>
        <fullName evidence="11">Ketohexokinase</fullName>
        <ecNumber evidence="10">2.7.1.3</ecNumber>
    </recommendedName>
    <alternativeName>
        <fullName evidence="12">Hepatic fructokinase</fullName>
    </alternativeName>
</protein>
<evidence type="ECO:0000256" key="2">
    <source>
        <dbReference type="ARBA" id="ARBA00011738"/>
    </source>
</evidence>
<evidence type="ECO:0000256" key="3">
    <source>
        <dbReference type="ARBA" id="ARBA00022679"/>
    </source>
</evidence>
<evidence type="ECO:0000256" key="12">
    <source>
        <dbReference type="ARBA" id="ARBA00079845"/>
    </source>
</evidence>
<dbReference type="GO" id="GO:0006000">
    <property type="term" value="P:fructose metabolic process"/>
    <property type="evidence" value="ECO:0007669"/>
    <property type="project" value="InterPro"/>
</dbReference>
<comment type="similarity">
    <text evidence="1">Belongs to the carbohydrate kinase PfkB family.</text>
</comment>
<evidence type="ECO:0000256" key="1">
    <source>
        <dbReference type="ARBA" id="ARBA00010688"/>
    </source>
</evidence>
<proteinExistence type="inferred from homology"/>
<evidence type="ECO:0000256" key="5">
    <source>
        <dbReference type="ARBA" id="ARBA00022777"/>
    </source>
</evidence>
<evidence type="ECO:0000256" key="11">
    <source>
        <dbReference type="ARBA" id="ARBA00070614"/>
    </source>
</evidence>
<comment type="subunit">
    <text evidence="2">Homodimer.</text>
</comment>
<evidence type="ECO:0000313" key="14">
    <source>
        <dbReference type="Proteomes" id="UP000515140"/>
    </source>
</evidence>
<evidence type="ECO:0000256" key="9">
    <source>
        <dbReference type="ARBA" id="ARBA00057271"/>
    </source>
</evidence>
<evidence type="ECO:0000313" key="15">
    <source>
        <dbReference type="RefSeq" id="XP_020839540.1"/>
    </source>
</evidence>
<dbReference type="PANTHER" id="PTHR42774">
    <property type="entry name" value="PHOSPHOTRANSFERASE SYSTEM TRANSPORT PROTEIN"/>
    <property type="match status" value="1"/>
</dbReference>
<name>A0A6P5K322_PHACI</name>
<dbReference type="CDD" id="cd01939">
    <property type="entry name" value="Ketohexokinase"/>
    <property type="match status" value="1"/>
</dbReference>
<dbReference type="FunFam" id="3.40.1190.20:FF:000018">
    <property type="entry name" value="Ketohexokinase"/>
    <property type="match status" value="1"/>
</dbReference>
<dbReference type="InterPro" id="IPR029056">
    <property type="entry name" value="Ribokinase-like"/>
</dbReference>
<dbReference type="Gene3D" id="3.40.1190.20">
    <property type="match status" value="1"/>
</dbReference>
<evidence type="ECO:0000256" key="10">
    <source>
        <dbReference type="ARBA" id="ARBA00066426"/>
    </source>
</evidence>
<gene>
    <name evidence="15" type="primary">KHK</name>
</gene>
<evidence type="ECO:0000256" key="7">
    <source>
        <dbReference type="ARBA" id="ARBA00023277"/>
    </source>
</evidence>
<dbReference type="AlphaFoldDB" id="A0A6P5K322"/>
<dbReference type="InterPro" id="IPR034093">
    <property type="entry name" value="KHK"/>
</dbReference>
<accession>A0A6P5K322</accession>
<dbReference type="InterPro" id="IPR011611">
    <property type="entry name" value="PfkB_dom"/>
</dbReference>
<organism evidence="14 15">
    <name type="scientific">Phascolarctos cinereus</name>
    <name type="common">Koala</name>
    <dbReference type="NCBI Taxonomy" id="38626"/>
    <lineage>
        <taxon>Eukaryota</taxon>
        <taxon>Metazoa</taxon>
        <taxon>Chordata</taxon>
        <taxon>Craniata</taxon>
        <taxon>Vertebrata</taxon>
        <taxon>Euteleostomi</taxon>
        <taxon>Mammalia</taxon>
        <taxon>Metatheria</taxon>
        <taxon>Diprotodontia</taxon>
        <taxon>Phascolarctidae</taxon>
        <taxon>Phascolarctos</taxon>
    </lineage>
</organism>
<evidence type="ECO:0000256" key="8">
    <source>
        <dbReference type="ARBA" id="ARBA00037915"/>
    </source>
</evidence>
<dbReference type="Pfam" id="PF00294">
    <property type="entry name" value="PfkB"/>
    <property type="match status" value="1"/>
</dbReference>
<dbReference type="PANTHER" id="PTHR42774:SF3">
    <property type="entry name" value="KETOHEXOKINASE"/>
    <property type="match status" value="1"/>
</dbReference>
<dbReference type="GO" id="GO:0004454">
    <property type="term" value="F:ketohexokinase activity"/>
    <property type="evidence" value="ECO:0007669"/>
    <property type="project" value="UniProtKB-EC"/>
</dbReference>
<keyword evidence="6" id="KW-0067">ATP-binding</keyword>
<dbReference type="Proteomes" id="UP000515140">
    <property type="component" value="Unplaced"/>
</dbReference>
<evidence type="ECO:0000256" key="6">
    <source>
        <dbReference type="ARBA" id="ARBA00022840"/>
    </source>
</evidence>
<dbReference type="CTD" id="3795"/>
<comment type="pathway">
    <text evidence="8">Carbohydrate metabolism; fructose metabolism.</text>
</comment>
<dbReference type="InterPro" id="IPR052562">
    <property type="entry name" value="Ketohexokinase-related"/>
</dbReference>
<keyword evidence="7" id="KW-0119">Carbohydrate metabolism</keyword>
<keyword evidence="3" id="KW-0808">Transferase</keyword>
<evidence type="ECO:0000256" key="4">
    <source>
        <dbReference type="ARBA" id="ARBA00022741"/>
    </source>
</evidence>
<evidence type="ECO:0000259" key="13">
    <source>
        <dbReference type="Pfam" id="PF00294"/>
    </source>
</evidence>
<dbReference type="EC" id="2.7.1.3" evidence="10"/>
<keyword evidence="14" id="KW-1185">Reference proteome</keyword>